<dbReference type="PANTHER" id="PTHR33059:SF76">
    <property type="entry name" value="FCS-LIKE ZINC FINGER 7"/>
    <property type="match status" value="1"/>
</dbReference>
<dbReference type="EMBL" id="JARPOI010000004">
    <property type="protein sequence ID" value="KAJ9182144.1"/>
    <property type="molecule type" value="Genomic_DNA"/>
</dbReference>
<keyword evidence="5" id="KW-0862">Zinc</keyword>
<comment type="caution">
    <text evidence="8">The sequence shown here is derived from an EMBL/GenBank/DDBJ whole genome shotgun (WGS) entry which is preliminary data.</text>
</comment>
<name>A0ABQ9MPC8_HEVBR</name>
<dbReference type="InterPro" id="IPR007650">
    <property type="entry name" value="Zf-FLZ_dom"/>
</dbReference>
<dbReference type="PANTHER" id="PTHR33059">
    <property type="entry name" value="FCS-LIKE ZINC FINGER 5"/>
    <property type="match status" value="1"/>
</dbReference>
<keyword evidence="4" id="KW-0479">Metal-binding</keyword>
<evidence type="ECO:0000256" key="1">
    <source>
        <dbReference type="ARBA" id="ARBA00004496"/>
    </source>
</evidence>
<evidence type="ECO:0000256" key="3">
    <source>
        <dbReference type="ARBA" id="ARBA00022490"/>
    </source>
</evidence>
<evidence type="ECO:0000313" key="8">
    <source>
        <dbReference type="EMBL" id="KAJ9182144.1"/>
    </source>
</evidence>
<dbReference type="Pfam" id="PF04570">
    <property type="entry name" value="zf-FLZ"/>
    <property type="match status" value="1"/>
</dbReference>
<evidence type="ECO:0000256" key="4">
    <source>
        <dbReference type="ARBA" id="ARBA00022723"/>
    </source>
</evidence>
<keyword evidence="5" id="KW-0863">Zinc-finger</keyword>
<gene>
    <name evidence="8" type="ORF">P3X46_006170</name>
</gene>
<evidence type="ECO:0000256" key="5">
    <source>
        <dbReference type="ARBA" id="ARBA00022771"/>
    </source>
</evidence>
<proteinExistence type="inferred from homology"/>
<organism evidence="8 9">
    <name type="scientific">Hevea brasiliensis</name>
    <name type="common">Para rubber tree</name>
    <name type="synonym">Siphonia brasiliensis</name>
    <dbReference type="NCBI Taxonomy" id="3981"/>
    <lineage>
        <taxon>Eukaryota</taxon>
        <taxon>Viridiplantae</taxon>
        <taxon>Streptophyta</taxon>
        <taxon>Embryophyta</taxon>
        <taxon>Tracheophyta</taxon>
        <taxon>Spermatophyta</taxon>
        <taxon>Magnoliopsida</taxon>
        <taxon>eudicotyledons</taxon>
        <taxon>Gunneridae</taxon>
        <taxon>Pentapetalae</taxon>
        <taxon>rosids</taxon>
        <taxon>fabids</taxon>
        <taxon>Malpighiales</taxon>
        <taxon>Euphorbiaceae</taxon>
        <taxon>Crotonoideae</taxon>
        <taxon>Micrandreae</taxon>
        <taxon>Hevea</taxon>
    </lineage>
</organism>
<feature type="zinc finger region" description="FLZ-type" evidence="6">
    <location>
        <begin position="92"/>
        <end position="136"/>
    </location>
</feature>
<accession>A0ABQ9MPC8</accession>
<dbReference type="PROSITE" id="PS51795">
    <property type="entry name" value="ZF_FLZ"/>
    <property type="match status" value="1"/>
</dbReference>
<evidence type="ECO:0000259" key="7">
    <source>
        <dbReference type="PROSITE" id="PS51795"/>
    </source>
</evidence>
<reference evidence="8" key="1">
    <citation type="journal article" date="2023" name="Plant Biotechnol. J.">
        <title>Chromosome-level wild Hevea brasiliensis genome provides new tools for genomic-assisted breeding and valuable loci to elevate rubber yield.</title>
        <authorList>
            <person name="Cheng H."/>
            <person name="Song X."/>
            <person name="Hu Y."/>
            <person name="Wu T."/>
            <person name="Yang Q."/>
            <person name="An Z."/>
            <person name="Feng S."/>
            <person name="Deng Z."/>
            <person name="Wu W."/>
            <person name="Zeng X."/>
            <person name="Tu M."/>
            <person name="Wang X."/>
            <person name="Huang H."/>
        </authorList>
    </citation>
    <scope>NUCLEOTIDE SEQUENCE</scope>
    <source>
        <strain evidence="8">MT/VB/25A 57/8</strain>
    </source>
</reference>
<dbReference type="Proteomes" id="UP001174677">
    <property type="component" value="Chromosome 4"/>
</dbReference>
<feature type="domain" description="FLZ-type" evidence="7">
    <location>
        <begin position="92"/>
        <end position="136"/>
    </location>
</feature>
<evidence type="ECO:0000313" key="9">
    <source>
        <dbReference type="Proteomes" id="UP001174677"/>
    </source>
</evidence>
<sequence length="166" mass="18720">MSFKRSGVVRSSSQGEIGLLNHTLPIESPVSFFERKGPAPITTSKTVKEYSQPPVSAEKQQTRRCIFTLGSPEREHNDALPKNKKPGNGFGEFLKACFLCKKKLLQDKDIYMYGHLGAFCSPECREYRMDLDGFDQEIAKETSARLETALGGKFFTKEVRKLGFRC</sequence>
<keyword evidence="3" id="KW-0963">Cytoplasm</keyword>
<protein>
    <recommendedName>
        <fullName evidence="7">FLZ-type domain-containing protein</fullName>
    </recommendedName>
</protein>
<evidence type="ECO:0000256" key="2">
    <source>
        <dbReference type="ARBA" id="ARBA00009374"/>
    </source>
</evidence>
<comment type="similarity">
    <text evidence="2">Belongs to the FLZ family.</text>
</comment>
<evidence type="ECO:0000256" key="6">
    <source>
        <dbReference type="PROSITE-ProRule" id="PRU01131"/>
    </source>
</evidence>
<comment type="subcellular location">
    <subcellularLocation>
        <location evidence="1">Cytoplasm</location>
    </subcellularLocation>
</comment>
<keyword evidence="9" id="KW-1185">Reference proteome</keyword>